<organism evidence="5 6">
    <name type="scientific">Steinernema carpocapsae</name>
    <name type="common">Entomopathogenic nematode</name>
    <dbReference type="NCBI Taxonomy" id="34508"/>
    <lineage>
        <taxon>Eukaryota</taxon>
        <taxon>Metazoa</taxon>
        <taxon>Ecdysozoa</taxon>
        <taxon>Nematoda</taxon>
        <taxon>Chromadorea</taxon>
        <taxon>Rhabditida</taxon>
        <taxon>Tylenchina</taxon>
        <taxon>Panagrolaimomorpha</taxon>
        <taxon>Strongyloidoidea</taxon>
        <taxon>Steinernematidae</taxon>
        <taxon>Steinernema</taxon>
    </lineage>
</organism>
<evidence type="ECO:0000259" key="4">
    <source>
        <dbReference type="PROSITE" id="PS50071"/>
    </source>
</evidence>
<reference evidence="5 6" key="2">
    <citation type="journal article" date="2019" name="G3 (Bethesda)">
        <title>Hybrid Assembly of the Genome of the Entomopathogenic Nematode Steinernema carpocapsae Identifies the X-Chromosome.</title>
        <authorList>
            <person name="Serra L."/>
            <person name="Macchietto M."/>
            <person name="Macias-Munoz A."/>
            <person name="McGill C.J."/>
            <person name="Rodriguez I.M."/>
            <person name="Rodriguez B."/>
            <person name="Murad R."/>
            <person name="Mortazavi A."/>
        </authorList>
    </citation>
    <scope>NUCLEOTIDE SEQUENCE [LARGE SCALE GENOMIC DNA]</scope>
    <source>
        <strain evidence="5 6">ALL</strain>
    </source>
</reference>
<dbReference type="Pfam" id="PF00046">
    <property type="entry name" value="Homeodomain"/>
    <property type="match status" value="1"/>
</dbReference>
<comment type="caution">
    <text evidence="5">The sequence shown here is derived from an EMBL/GenBank/DDBJ whole genome shotgun (WGS) entry which is preliminary data.</text>
</comment>
<dbReference type="SUPFAM" id="SSF46689">
    <property type="entry name" value="Homeodomain-like"/>
    <property type="match status" value="2"/>
</dbReference>
<dbReference type="InterPro" id="IPR009057">
    <property type="entry name" value="Homeodomain-like_sf"/>
</dbReference>
<name>A0A4U5LZN8_STECR</name>
<dbReference type="EMBL" id="AZBU02000011">
    <property type="protein sequence ID" value="TKR61819.1"/>
    <property type="molecule type" value="Genomic_DNA"/>
</dbReference>
<feature type="DNA-binding region" description="Homeobox" evidence="2">
    <location>
        <begin position="18"/>
        <end position="77"/>
    </location>
</feature>
<evidence type="ECO:0000313" key="6">
    <source>
        <dbReference type="Proteomes" id="UP000298663"/>
    </source>
</evidence>
<proteinExistence type="predicted"/>
<dbReference type="GO" id="GO:0003677">
    <property type="term" value="F:DNA binding"/>
    <property type="evidence" value="ECO:0007669"/>
    <property type="project" value="UniProtKB-UniRule"/>
</dbReference>
<keyword evidence="2 3" id="KW-0539">Nucleus</keyword>
<sequence>MRPTKPVTRSQSVPSKGISKQTNLLSEDQLFVLNEWFSTVKFVTPEERRFIAKSTGLSETRVFQWFQRERLAEKRLGIILVPECERQNKESTSKAPESPNQKRLTSLQLCVLKKAFHENPSPSNIELQNLSKQTKTPVFQLDERLENRPSIKK</sequence>
<accession>A0A4U5LZN8</accession>
<dbReference type="PROSITE" id="PS50071">
    <property type="entry name" value="HOMEOBOX_2"/>
    <property type="match status" value="1"/>
</dbReference>
<dbReference type="GO" id="GO:0005634">
    <property type="term" value="C:nucleus"/>
    <property type="evidence" value="ECO:0007669"/>
    <property type="project" value="UniProtKB-SubCell"/>
</dbReference>
<protein>
    <recommendedName>
        <fullName evidence="4">Homeobox domain-containing protein</fullName>
    </recommendedName>
</protein>
<reference evidence="5 6" key="1">
    <citation type="journal article" date="2015" name="Genome Biol.">
        <title>Comparative genomics of Steinernema reveals deeply conserved gene regulatory networks.</title>
        <authorList>
            <person name="Dillman A.R."/>
            <person name="Macchietto M."/>
            <person name="Porter C.F."/>
            <person name="Rogers A."/>
            <person name="Williams B."/>
            <person name="Antoshechkin I."/>
            <person name="Lee M.M."/>
            <person name="Goodwin Z."/>
            <person name="Lu X."/>
            <person name="Lewis E.E."/>
            <person name="Goodrich-Blair H."/>
            <person name="Stock S.P."/>
            <person name="Adams B.J."/>
            <person name="Sternberg P.W."/>
            <person name="Mortazavi A."/>
        </authorList>
    </citation>
    <scope>NUCLEOTIDE SEQUENCE [LARGE SCALE GENOMIC DNA]</scope>
    <source>
        <strain evidence="5 6">ALL</strain>
    </source>
</reference>
<evidence type="ECO:0000256" key="3">
    <source>
        <dbReference type="RuleBase" id="RU000682"/>
    </source>
</evidence>
<dbReference type="Proteomes" id="UP000298663">
    <property type="component" value="Unassembled WGS sequence"/>
</dbReference>
<keyword evidence="2 3" id="KW-0238">DNA-binding</keyword>
<keyword evidence="6" id="KW-1185">Reference proteome</keyword>
<keyword evidence="2 3" id="KW-0371">Homeobox</keyword>
<dbReference type="CDD" id="cd00086">
    <property type="entry name" value="homeodomain"/>
    <property type="match status" value="1"/>
</dbReference>
<dbReference type="Gene3D" id="1.10.10.60">
    <property type="entry name" value="Homeodomain-like"/>
    <property type="match status" value="2"/>
</dbReference>
<gene>
    <name evidence="5" type="ORF">L596_028874</name>
</gene>
<evidence type="ECO:0000256" key="2">
    <source>
        <dbReference type="PROSITE-ProRule" id="PRU00108"/>
    </source>
</evidence>
<dbReference type="InterPro" id="IPR001356">
    <property type="entry name" value="HD"/>
</dbReference>
<evidence type="ECO:0000313" key="5">
    <source>
        <dbReference type="EMBL" id="TKR61819.1"/>
    </source>
</evidence>
<evidence type="ECO:0000256" key="1">
    <source>
        <dbReference type="ARBA" id="ARBA00004123"/>
    </source>
</evidence>
<dbReference type="SMART" id="SM00389">
    <property type="entry name" value="HOX"/>
    <property type="match status" value="2"/>
</dbReference>
<feature type="domain" description="Homeobox" evidence="4">
    <location>
        <begin position="16"/>
        <end position="76"/>
    </location>
</feature>
<comment type="subcellular location">
    <subcellularLocation>
        <location evidence="1 2 3">Nucleus</location>
    </subcellularLocation>
</comment>
<dbReference type="AlphaFoldDB" id="A0A4U5LZN8"/>